<accession>A0ABZ2NIU2</accession>
<dbReference type="NCBIfam" id="TIGR04025">
    <property type="entry name" value="PPOX_FMN_DR2398"/>
    <property type="match status" value="1"/>
</dbReference>
<dbReference type="InterPro" id="IPR011576">
    <property type="entry name" value="Pyridox_Oxase_N"/>
</dbReference>
<dbReference type="Gene3D" id="2.30.110.10">
    <property type="entry name" value="Electron Transport, Fmn-binding Protein, Chain A"/>
    <property type="match status" value="1"/>
</dbReference>
<protein>
    <submittedName>
        <fullName evidence="2">MSMEG_1061 family FMN-dependent PPOX-type flavoprotein</fullName>
    </submittedName>
</protein>
<name>A0ABZ2NIU2_9BACI</name>
<dbReference type="InterPro" id="IPR024029">
    <property type="entry name" value="Pyridox_Oxase_FMN-dep"/>
</dbReference>
<dbReference type="InterPro" id="IPR012349">
    <property type="entry name" value="Split_barrel_FMN-bd"/>
</dbReference>
<keyword evidence="3" id="KW-1185">Reference proteome</keyword>
<dbReference type="Pfam" id="PF01243">
    <property type="entry name" value="PNPOx_N"/>
    <property type="match status" value="1"/>
</dbReference>
<organism evidence="2 3">
    <name type="scientific">Metabacillus sediminis</name>
    <dbReference type="NCBI Taxonomy" id="3117746"/>
    <lineage>
        <taxon>Bacteria</taxon>
        <taxon>Bacillati</taxon>
        <taxon>Bacillota</taxon>
        <taxon>Bacilli</taxon>
        <taxon>Bacillales</taxon>
        <taxon>Bacillaceae</taxon>
        <taxon>Metabacillus</taxon>
    </lineage>
</organism>
<sequence length="209" mass="23219">MIQFQNVIESAEQLNEIWGKPGKLASNKVIDHLDQHCINFLSLSPIALIGTSNSNGECDVSPRGDHPGFILILNEKQLVIPERPGNKRLDSIRNLLENPHASLLCLIPGLDESLRITGKASVIRDQDILEQMQARGKTPIAGIAIEAEECFIHCGKALKRSQLWDSEKWPAVDELPKANEMLAAHAKFDEFDANSVAAALEESYKKRLY</sequence>
<gene>
    <name evidence="2" type="ORF">WCV65_04275</name>
</gene>
<feature type="domain" description="Pyridoxamine 5'-phosphate oxidase N-terminal" evidence="1">
    <location>
        <begin position="35"/>
        <end position="154"/>
    </location>
</feature>
<dbReference type="RefSeq" id="WP_338780363.1">
    <property type="nucleotide sequence ID" value="NZ_CP147407.1"/>
</dbReference>
<proteinExistence type="predicted"/>
<dbReference type="PANTHER" id="PTHR42815">
    <property type="entry name" value="FAD-BINDING, PUTATIVE (AFU_ORTHOLOGUE AFUA_6G07600)-RELATED"/>
    <property type="match status" value="1"/>
</dbReference>
<evidence type="ECO:0000313" key="3">
    <source>
        <dbReference type="Proteomes" id="UP001377337"/>
    </source>
</evidence>
<dbReference type="PANTHER" id="PTHR42815:SF2">
    <property type="entry name" value="FAD-BINDING, PUTATIVE (AFU_ORTHOLOGUE AFUA_6G07600)-RELATED"/>
    <property type="match status" value="1"/>
</dbReference>
<reference evidence="2 3" key="1">
    <citation type="submission" date="2024-02" db="EMBL/GenBank/DDBJ databases">
        <title>Seven novel Bacillus-like species.</title>
        <authorList>
            <person name="Liu G."/>
        </authorList>
    </citation>
    <scope>NUCLEOTIDE SEQUENCE [LARGE SCALE GENOMIC DNA]</scope>
    <source>
        <strain evidence="2 3">FJAT-52054</strain>
    </source>
</reference>
<evidence type="ECO:0000259" key="1">
    <source>
        <dbReference type="Pfam" id="PF01243"/>
    </source>
</evidence>
<dbReference type="EMBL" id="CP147407">
    <property type="protein sequence ID" value="WXB97723.1"/>
    <property type="molecule type" value="Genomic_DNA"/>
</dbReference>
<evidence type="ECO:0000313" key="2">
    <source>
        <dbReference type="EMBL" id="WXB97723.1"/>
    </source>
</evidence>
<dbReference type="Proteomes" id="UP001377337">
    <property type="component" value="Chromosome"/>
</dbReference>
<dbReference type="SUPFAM" id="SSF50475">
    <property type="entry name" value="FMN-binding split barrel"/>
    <property type="match status" value="1"/>
</dbReference>